<keyword evidence="4 9" id="KW-0812">Transmembrane</keyword>
<keyword evidence="11" id="KW-1185">Reference proteome</keyword>
<comment type="similarity">
    <text evidence="3 9">Belongs to the RFT1 family.</text>
</comment>
<evidence type="ECO:0000256" key="5">
    <source>
        <dbReference type="ARBA" id="ARBA00022824"/>
    </source>
</evidence>
<comment type="pathway">
    <text evidence="2">Protein modification; protein glycosylation.</text>
</comment>
<dbReference type="GO" id="GO:0034203">
    <property type="term" value="P:glycolipid translocation"/>
    <property type="evidence" value="ECO:0007669"/>
    <property type="project" value="TreeGrafter"/>
</dbReference>
<dbReference type="AlphaFoldDB" id="A0A3M7REQ5"/>
<organism evidence="10 11">
    <name type="scientific">Brachionus plicatilis</name>
    <name type="common">Marine rotifer</name>
    <name type="synonym">Brachionus muelleri</name>
    <dbReference type="NCBI Taxonomy" id="10195"/>
    <lineage>
        <taxon>Eukaryota</taxon>
        <taxon>Metazoa</taxon>
        <taxon>Spiralia</taxon>
        <taxon>Gnathifera</taxon>
        <taxon>Rotifera</taxon>
        <taxon>Eurotatoria</taxon>
        <taxon>Monogononta</taxon>
        <taxon>Pseudotrocha</taxon>
        <taxon>Ploima</taxon>
        <taxon>Brachionidae</taxon>
        <taxon>Brachionus</taxon>
    </lineage>
</organism>
<feature type="transmembrane region" description="Helical" evidence="9">
    <location>
        <begin position="142"/>
        <end position="166"/>
    </location>
</feature>
<feature type="transmembrane region" description="Helical" evidence="9">
    <location>
        <begin position="103"/>
        <end position="121"/>
    </location>
</feature>
<feature type="transmembrane region" description="Helical" evidence="9">
    <location>
        <begin position="499"/>
        <end position="521"/>
    </location>
</feature>
<dbReference type="InterPro" id="IPR007594">
    <property type="entry name" value="RFT1"/>
</dbReference>
<reference evidence="10 11" key="1">
    <citation type="journal article" date="2018" name="Sci. Rep.">
        <title>Genomic signatures of local adaptation to the degree of environmental predictability in rotifers.</title>
        <authorList>
            <person name="Franch-Gras L."/>
            <person name="Hahn C."/>
            <person name="Garcia-Roger E.M."/>
            <person name="Carmona M.J."/>
            <person name="Serra M."/>
            <person name="Gomez A."/>
        </authorList>
    </citation>
    <scope>NUCLEOTIDE SEQUENCE [LARGE SCALE GENOMIC DNA]</scope>
    <source>
        <strain evidence="10">HYR1</strain>
    </source>
</reference>
<dbReference type="STRING" id="10195.A0A3M7REQ5"/>
<proteinExistence type="inferred from homology"/>
<evidence type="ECO:0000256" key="3">
    <source>
        <dbReference type="ARBA" id="ARBA00010288"/>
    </source>
</evidence>
<evidence type="ECO:0000256" key="6">
    <source>
        <dbReference type="ARBA" id="ARBA00022989"/>
    </source>
</evidence>
<dbReference type="GO" id="GO:0006488">
    <property type="term" value="P:dolichol-linked oligosaccharide biosynthetic process"/>
    <property type="evidence" value="ECO:0007669"/>
    <property type="project" value="InterPro"/>
</dbReference>
<evidence type="ECO:0000256" key="9">
    <source>
        <dbReference type="RuleBase" id="RU365067"/>
    </source>
</evidence>
<dbReference type="Pfam" id="PF04506">
    <property type="entry name" value="Rft-1"/>
    <property type="match status" value="1"/>
</dbReference>
<evidence type="ECO:0000256" key="7">
    <source>
        <dbReference type="ARBA" id="ARBA00023136"/>
    </source>
</evidence>
<dbReference type="GO" id="GO:0005789">
    <property type="term" value="C:endoplasmic reticulum membrane"/>
    <property type="evidence" value="ECO:0007669"/>
    <property type="project" value="UniProtKB-SubCell"/>
</dbReference>
<gene>
    <name evidence="10" type="ORF">BpHYR1_007499</name>
</gene>
<evidence type="ECO:0000313" key="11">
    <source>
        <dbReference type="Proteomes" id="UP000276133"/>
    </source>
</evidence>
<evidence type="ECO:0000313" key="10">
    <source>
        <dbReference type="EMBL" id="RNA21997.1"/>
    </source>
</evidence>
<feature type="transmembrane region" description="Helical" evidence="9">
    <location>
        <begin position="533"/>
        <end position="553"/>
    </location>
</feature>
<name>A0A3M7REQ5_BRAPC</name>
<dbReference type="PANTHER" id="PTHR13117">
    <property type="entry name" value="ENDOPLASMIC RETICULUM MULTISPAN TRANSMEMBRANE PROTEIN-RELATED"/>
    <property type="match status" value="1"/>
</dbReference>
<comment type="function">
    <text evidence="8 9">Intramembrane glycolipid transporter that operates in the biosynthetic pathway of dolichol-linked oligosaccharides, the glycan precursors employed in protein asparagine (N)-glycosylation. The sequential addition of sugars to dolichol pyrophosphate produces dolichol-linked oligosaccharides containing fourteen sugars, including two GlcNAcs, nine mannoses and three glucoses. Once assembled, the oligosaccharide is transferred from the lipid to nascent proteins by oligosaccharyltransferases. The assembly of dolichol-linked oligosaccharides begins on the cytosolic side of the endoplasmic reticulum membrane and finishes in its lumen. RFT1 could mediate the translocation of the cytosolically oriented intermediate DolPP-GlcNAc2Man5, produced by ALG11, into the ER lumen where dolichol-linked oligosaccharides assembly continues. However, the intramembrane lipid transporter activity could not be confirmed in vitro.</text>
</comment>
<dbReference type="Proteomes" id="UP000276133">
    <property type="component" value="Unassembled WGS sequence"/>
</dbReference>
<keyword evidence="6 9" id="KW-1133">Transmembrane helix</keyword>
<keyword evidence="7 9" id="KW-0472">Membrane</keyword>
<accession>A0A3M7REQ5</accession>
<feature type="transmembrane region" description="Helical" evidence="9">
    <location>
        <begin position="412"/>
        <end position="430"/>
    </location>
</feature>
<protein>
    <recommendedName>
        <fullName evidence="9">Protein RFT1 homolog</fullName>
    </recommendedName>
</protein>
<dbReference type="PANTHER" id="PTHR13117:SF5">
    <property type="entry name" value="PROTEIN RFT1 HOMOLOG"/>
    <property type="match status" value="1"/>
</dbReference>
<feature type="transmembrane region" description="Helical" evidence="9">
    <location>
        <begin position="74"/>
        <end position="97"/>
    </location>
</feature>
<comment type="caution">
    <text evidence="10">The sequence shown here is derived from an EMBL/GenBank/DDBJ whole genome shotgun (WGS) entry which is preliminary data.</text>
</comment>
<feature type="transmembrane region" description="Helical" evidence="9">
    <location>
        <begin position="373"/>
        <end position="392"/>
    </location>
</feature>
<evidence type="ECO:0000256" key="1">
    <source>
        <dbReference type="ARBA" id="ARBA00004477"/>
    </source>
</evidence>
<comment type="subcellular location">
    <subcellularLocation>
        <location evidence="1 9">Endoplasmic reticulum membrane</location>
        <topology evidence="1 9">Multi-pass membrane protein</topology>
    </subcellularLocation>
</comment>
<feature type="transmembrane region" description="Helical" evidence="9">
    <location>
        <begin position="212"/>
        <end position="233"/>
    </location>
</feature>
<evidence type="ECO:0000256" key="4">
    <source>
        <dbReference type="ARBA" id="ARBA00022692"/>
    </source>
</evidence>
<feature type="transmembrane region" description="Helical" evidence="9">
    <location>
        <begin position="239"/>
        <end position="261"/>
    </location>
</feature>
<feature type="transmembrane region" description="Helical" evidence="9">
    <location>
        <begin position="451"/>
        <end position="469"/>
    </location>
</feature>
<dbReference type="OrthoDB" id="9979195at2759"/>
<dbReference type="EMBL" id="REGN01003553">
    <property type="protein sequence ID" value="RNA21997.1"/>
    <property type="molecule type" value="Genomic_DNA"/>
</dbReference>
<evidence type="ECO:0000256" key="8">
    <source>
        <dbReference type="ARBA" id="ARBA00045912"/>
    </source>
</evidence>
<evidence type="ECO:0000256" key="2">
    <source>
        <dbReference type="ARBA" id="ARBA00004922"/>
    </source>
</evidence>
<keyword evidence="5" id="KW-0256">Endoplasmic reticulum</keyword>
<sequence length="567" mass="65283">MSILLKNIKQILKFLSTNMIILRWSTAKLIKEIIKKHQSQIKIISNKILKINNLIKSQIIGMSEKLESFLFKSISYNMILQLTFRLLSFVLNAVLYRNVHTDLIGACNFRLALLYTTVMFLSREPFRRALPTMSDVKQFDKFVNSLWLVIPSGFVISLFFGILWNFFEKPSQLTVTNYDYSIILLSCSCLIELVGEPSYALSQMFFLAKLRVIIEASCLLIFNLIFICLAIFFPQLGALSYSIARFVNSVLFVASNFYFILKQKPNLTLKSLLPNSMVQFDTKYLQLVRAYCTQSLFKQILTEGERYLITFFNLMSYSESGVYDIVNNLGSLLARFVFLPIEDASYVYFTNSLQRGVQFKNQMNTKSKSYFEFLLKGLSTIGLVVLVFGQSYSKLLLQIYGGDKLSQNDLCINLLRFHCVYIYLLGINGLTEGFFNATMSQSEINKHNYRLVLFSILFFECVLDLWVFGGQLSQYASQNYIQLSFKFKNDKCLSDAVNYDIYCGFVPNLKLACVYLCGLLVTKISEHYFAQNFICHFLIGVVVFGFTCAAILIQETQIKEFVSYPKF</sequence>